<organism evidence="18 19">
    <name type="scientific">Mariprofundus ferrooxydans PV-1</name>
    <dbReference type="NCBI Taxonomy" id="314345"/>
    <lineage>
        <taxon>Bacteria</taxon>
        <taxon>Pseudomonadati</taxon>
        <taxon>Pseudomonadota</taxon>
        <taxon>Candidatius Mariprofundia</taxon>
        <taxon>Mariprofundales</taxon>
        <taxon>Mariprofundaceae</taxon>
        <taxon>Mariprofundus</taxon>
    </lineage>
</organism>
<keyword evidence="6 14" id="KW-0677">Repeat</keyword>
<dbReference type="GO" id="GO:0008270">
    <property type="term" value="F:zinc ion binding"/>
    <property type="evidence" value="ECO:0007669"/>
    <property type="project" value="UniProtKB-UniRule"/>
</dbReference>
<dbReference type="GO" id="GO:0005524">
    <property type="term" value="F:ATP binding"/>
    <property type="evidence" value="ECO:0007669"/>
    <property type="project" value="InterPro"/>
</dbReference>
<dbReference type="FunFam" id="2.60.260.20:FF:000004">
    <property type="entry name" value="Molecular chaperone DnaJ"/>
    <property type="match status" value="1"/>
</dbReference>
<feature type="repeat" description="CXXCXGXG motif" evidence="14">
    <location>
        <begin position="151"/>
        <end position="158"/>
    </location>
</feature>
<dbReference type="GO" id="GO:0005737">
    <property type="term" value="C:cytoplasm"/>
    <property type="evidence" value="ECO:0007669"/>
    <property type="project" value="UniProtKB-SubCell"/>
</dbReference>
<dbReference type="PROSITE" id="PS51188">
    <property type="entry name" value="ZF_CR"/>
    <property type="match status" value="1"/>
</dbReference>
<dbReference type="RefSeq" id="WP_009849082.1">
    <property type="nucleotide sequence ID" value="NZ_DS022294.1"/>
</dbReference>
<evidence type="ECO:0000256" key="13">
    <source>
        <dbReference type="ARBA" id="ARBA00067609"/>
    </source>
</evidence>
<gene>
    <name evidence="14" type="primary">dnaJ</name>
    <name evidence="18" type="ORF">SPV1_07791</name>
</gene>
<dbReference type="GO" id="GO:0006260">
    <property type="term" value="P:DNA replication"/>
    <property type="evidence" value="ECO:0007669"/>
    <property type="project" value="UniProtKB-KW"/>
</dbReference>
<evidence type="ECO:0000256" key="7">
    <source>
        <dbReference type="ARBA" id="ARBA00022771"/>
    </source>
</evidence>
<keyword evidence="7 14" id="KW-0863">Zinc-finger</keyword>
<dbReference type="SUPFAM" id="SSF57938">
    <property type="entry name" value="DnaJ/Hsp40 cysteine-rich domain"/>
    <property type="match status" value="1"/>
</dbReference>
<dbReference type="InterPro" id="IPR001305">
    <property type="entry name" value="HSP_DnaJ_Cys-rich_dom"/>
</dbReference>
<dbReference type="CDD" id="cd10747">
    <property type="entry name" value="DnaJ_C"/>
    <property type="match status" value="1"/>
</dbReference>
<dbReference type="GO" id="GO:0051082">
    <property type="term" value="F:unfolded protein binding"/>
    <property type="evidence" value="ECO:0007669"/>
    <property type="project" value="UniProtKB-UniRule"/>
</dbReference>
<keyword evidence="9 14" id="KW-0346">Stress response</keyword>
<dbReference type="PROSITE" id="PS00636">
    <property type="entry name" value="DNAJ_1"/>
    <property type="match status" value="1"/>
</dbReference>
<evidence type="ECO:0000256" key="2">
    <source>
        <dbReference type="ARBA" id="ARBA00011738"/>
    </source>
</evidence>
<dbReference type="SUPFAM" id="SSF46565">
    <property type="entry name" value="Chaperone J-domain"/>
    <property type="match status" value="1"/>
</dbReference>
<evidence type="ECO:0000256" key="4">
    <source>
        <dbReference type="ARBA" id="ARBA00022705"/>
    </source>
</evidence>
<dbReference type="Proteomes" id="UP000005297">
    <property type="component" value="Unassembled WGS sequence"/>
</dbReference>
<dbReference type="NCBIfam" id="NF008035">
    <property type="entry name" value="PRK10767.1"/>
    <property type="match status" value="1"/>
</dbReference>
<feature type="domain" description="CR-type" evidence="17">
    <location>
        <begin position="138"/>
        <end position="216"/>
    </location>
</feature>
<evidence type="ECO:0000256" key="6">
    <source>
        <dbReference type="ARBA" id="ARBA00022737"/>
    </source>
</evidence>
<dbReference type="FunCoup" id="Q0EZ44">
    <property type="interactions" value="587"/>
</dbReference>
<evidence type="ECO:0000256" key="8">
    <source>
        <dbReference type="ARBA" id="ARBA00022833"/>
    </source>
</evidence>
<evidence type="ECO:0000256" key="3">
    <source>
        <dbReference type="ARBA" id="ARBA00022490"/>
    </source>
</evidence>
<dbReference type="GO" id="GO:0009408">
    <property type="term" value="P:response to heat"/>
    <property type="evidence" value="ECO:0007669"/>
    <property type="project" value="InterPro"/>
</dbReference>
<comment type="caution">
    <text evidence="18">The sequence shown here is derived from an EMBL/GenBank/DDBJ whole genome shotgun (WGS) entry which is preliminary data.</text>
</comment>
<dbReference type="FunFam" id="2.10.230.10:FF:000002">
    <property type="entry name" value="Molecular chaperone DnaJ"/>
    <property type="match status" value="1"/>
</dbReference>
<dbReference type="Gene3D" id="2.10.230.10">
    <property type="entry name" value="Heat shock protein DnaJ, cysteine-rich domain"/>
    <property type="match status" value="1"/>
</dbReference>
<dbReference type="eggNOG" id="COG0484">
    <property type="taxonomic scope" value="Bacteria"/>
</dbReference>
<evidence type="ECO:0000313" key="18">
    <source>
        <dbReference type="EMBL" id="EAU54580.1"/>
    </source>
</evidence>
<keyword evidence="3 14" id="KW-0963">Cytoplasm</keyword>
<dbReference type="InterPro" id="IPR036410">
    <property type="entry name" value="HSP_DnaJ_Cys-rich_dom_sf"/>
</dbReference>
<dbReference type="InterPro" id="IPR018253">
    <property type="entry name" value="DnaJ_domain_CS"/>
</dbReference>
<dbReference type="SMART" id="SM00271">
    <property type="entry name" value="DnaJ"/>
    <property type="match status" value="1"/>
</dbReference>
<dbReference type="SUPFAM" id="SSF49493">
    <property type="entry name" value="HSP40/DnaJ peptide-binding domain"/>
    <property type="match status" value="2"/>
</dbReference>
<evidence type="ECO:0000256" key="11">
    <source>
        <dbReference type="ARBA" id="ARBA00053423"/>
    </source>
</evidence>
<feature type="zinc finger region" description="CR-type" evidence="15">
    <location>
        <begin position="138"/>
        <end position="216"/>
    </location>
</feature>
<feature type="repeat" description="CXXCXGXG motif" evidence="14">
    <location>
        <begin position="204"/>
        <end position="211"/>
    </location>
</feature>
<dbReference type="FunFam" id="1.10.287.110:FF:000034">
    <property type="entry name" value="Chaperone protein DnaJ"/>
    <property type="match status" value="1"/>
</dbReference>
<dbReference type="HAMAP" id="MF_01152">
    <property type="entry name" value="DnaJ"/>
    <property type="match status" value="1"/>
</dbReference>
<evidence type="ECO:0000256" key="1">
    <source>
        <dbReference type="ARBA" id="ARBA00004496"/>
    </source>
</evidence>
<keyword evidence="5 14" id="KW-0479">Metal-binding</keyword>
<dbReference type="InterPro" id="IPR001623">
    <property type="entry name" value="DnaJ_domain"/>
</dbReference>
<keyword evidence="4 14" id="KW-0235">DNA replication</keyword>
<reference evidence="18 19" key="1">
    <citation type="submission" date="2006-09" db="EMBL/GenBank/DDBJ databases">
        <authorList>
            <person name="Emerson D."/>
            <person name="Ferriera S."/>
            <person name="Johnson J."/>
            <person name="Kravitz S."/>
            <person name="Halpern A."/>
            <person name="Remington K."/>
            <person name="Beeson K."/>
            <person name="Tran B."/>
            <person name="Rogers Y.-H."/>
            <person name="Friedman R."/>
            <person name="Venter J.C."/>
        </authorList>
    </citation>
    <scope>NUCLEOTIDE SEQUENCE [LARGE SCALE GENOMIC DNA]</scope>
    <source>
        <strain evidence="18 19">PV-1</strain>
    </source>
</reference>
<comment type="subunit">
    <text evidence="2 14">Homodimer.</text>
</comment>
<dbReference type="PRINTS" id="PR00625">
    <property type="entry name" value="JDOMAIN"/>
</dbReference>
<dbReference type="InterPro" id="IPR012724">
    <property type="entry name" value="DnaJ"/>
</dbReference>
<dbReference type="Pfam" id="PF01556">
    <property type="entry name" value="DnaJ_C"/>
    <property type="match status" value="1"/>
</dbReference>
<feature type="domain" description="J" evidence="16">
    <location>
        <begin position="5"/>
        <end position="70"/>
    </location>
</feature>
<protein>
    <recommendedName>
        <fullName evidence="13 14">Chaperone protein DnaJ</fullName>
    </recommendedName>
</protein>
<keyword evidence="10 14" id="KW-0143">Chaperone</keyword>
<dbReference type="GO" id="GO:0042026">
    <property type="term" value="P:protein refolding"/>
    <property type="evidence" value="ECO:0007669"/>
    <property type="project" value="TreeGrafter"/>
</dbReference>
<dbReference type="STRING" id="314344.AL013_00210"/>
<dbReference type="Gene3D" id="1.10.287.110">
    <property type="entry name" value="DnaJ domain"/>
    <property type="match status" value="1"/>
</dbReference>
<dbReference type="InParanoid" id="Q0EZ44"/>
<evidence type="ECO:0000256" key="14">
    <source>
        <dbReference type="HAMAP-Rule" id="MF_01152"/>
    </source>
</evidence>
<dbReference type="Pfam" id="PF00684">
    <property type="entry name" value="DnaJ_CXXCXGXG"/>
    <property type="match status" value="1"/>
</dbReference>
<evidence type="ECO:0000259" key="17">
    <source>
        <dbReference type="PROSITE" id="PS51188"/>
    </source>
</evidence>
<dbReference type="PANTHER" id="PTHR43096:SF48">
    <property type="entry name" value="CHAPERONE PROTEIN DNAJ"/>
    <property type="match status" value="1"/>
</dbReference>
<dbReference type="Pfam" id="PF00226">
    <property type="entry name" value="DnaJ"/>
    <property type="match status" value="1"/>
</dbReference>
<name>Q0EZ44_9PROT</name>
<feature type="repeat" description="CXXCXGXG motif" evidence="14">
    <location>
        <begin position="168"/>
        <end position="175"/>
    </location>
</feature>
<feature type="binding site" evidence="14">
    <location>
        <position position="171"/>
    </location>
    <ligand>
        <name>Zn(2+)</name>
        <dbReference type="ChEBI" id="CHEBI:29105"/>
        <label>2</label>
    </ligand>
</feature>
<evidence type="ECO:0000256" key="9">
    <source>
        <dbReference type="ARBA" id="ARBA00023016"/>
    </source>
</evidence>
<evidence type="ECO:0000256" key="10">
    <source>
        <dbReference type="ARBA" id="ARBA00023186"/>
    </source>
</evidence>
<dbReference type="PROSITE" id="PS50076">
    <property type="entry name" value="DNAJ_2"/>
    <property type="match status" value="1"/>
</dbReference>
<comment type="domain">
    <text evidence="14">The J domain is necessary and sufficient to stimulate DnaK ATPase activity. Zinc center 1 plays an important role in the autonomous, DnaK-independent chaperone activity of DnaJ. Zinc center 2 is essential for interaction with DnaK and for DnaJ activity.</text>
</comment>
<feature type="binding site" evidence="14">
    <location>
        <position position="154"/>
    </location>
    <ligand>
        <name>Zn(2+)</name>
        <dbReference type="ChEBI" id="CHEBI:29105"/>
        <label>1</label>
    </ligand>
</feature>
<comment type="function">
    <text evidence="11 14">Participates actively in the response to hyperosmotic and heat shock by preventing the aggregation of stress-denatured proteins and by disaggregating proteins, also in an autonomous, DnaK-independent fashion. Unfolded proteins bind initially to DnaJ; upon interaction with the DnaJ-bound protein, DnaK hydrolyzes its bound ATP, resulting in the formation of a stable complex. GrpE releases ADP from DnaK; ATP binding to DnaK triggers the release of the substrate protein, thus completing the reaction cycle. Several rounds of ATP-dependent interactions between DnaJ, DnaK and GrpE are required for fully efficient folding. Also involved, together with DnaK and GrpE, in the DNA replication of plasmids through activation of initiation proteins.</text>
</comment>
<feature type="binding site" evidence="14">
    <location>
        <position position="207"/>
    </location>
    <ligand>
        <name>Zn(2+)</name>
        <dbReference type="ChEBI" id="CHEBI:29105"/>
        <label>1</label>
    </ligand>
</feature>
<evidence type="ECO:0000259" key="16">
    <source>
        <dbReference type="PROSITE" id="PS50076"/>
    </source>
</evidence>
<dbReference type="InterPro" id="IPR002939">
    <property type="entry name" value="DnaJ_C"/>
</dbReference>
<dbReference type="EMBL" id="AATS01000007">
    <property type="protein sequence ID" value="EAU54580.1"/>
    <property type="molecule type" value="Genomic_DNA"/>
</dbReference>
<sequence>MTNRDYYEVLGVAKDADENTIKRAYRKLAMKFHPDRNPDDKKAAENFREVTEAYEVLSDSAKRARYDQYGHAGVDDQMQDFWRGGSAGGFQDSHAFRDFGDLFGDVFGDVFNGGGQRASRGADLRYNLSLSLEEAANGKEVELEIPKHVGCDTCHGSGARPGTNPVPCSTCGGHGQVQMQQGFFAVRRTCPACHGSGTRIDSPCINCGGAGRVKTSKKLKVKVPAGVYDGAQVRVTGEGEAGQQGTAPGDLYIVISLKKHSIFERDGADLHCTMPVTFPQASLGAEVDAPTLDGRVKIKIPAGTEGGRVFRLRGHGVPDIRASGHKGDLYVRVQIAVPKKMSGRQEELLRQFAAEAGDEIYPERSSFLGKVKDLWDELSGDAKP</sequence>
<evidence type="ECO:0000313" key="19">
    <source>
        <dbReference type="Proteomes" id="UP000005297"/>
    </source>
</evidence>
<dbReference type="Gene3D" id="2.60.260.20">
    <property type="entry name" value="Urease metallochaperone UreE, N-terminal domain"/>
    <property type="match status" value="2"/>
</dbReference>
<accession>Q0EZ44</accession>
<comment type="cofactor">
    <cofactor evidence="14">
        <name>Zn(2+)</name>
        <dbReference type="ChEBI" id="CHEBI:29105"/>
    </cofactor>
    <text evidence="14">Binds 2 Zn(2+) ions per monomer.</text>
</comment>
<dbReference type="GO" id="GO:0031072">
    <property type="term" value="F:heat shock protein binding"/>
    <property type="evidence" value="ECO:0007669"/>
    <property type="project" value="InterPro"/>
</dbReference>
<comment type="subcellular location">
    <subcellularLocation>
        <location evidence="1 14">Cytoplasm</location>
    </subcellularLocation>
</comment>
<evidence type="ECO:0000256" key="5">
    <source>
        <dbReference type="ARBA" id="ARBA00022723"/>
    </source>
</evidence>
<proteinExistence type="inferred from homology"/>
<feature type="binding site" evidence="14">
    <location>
        <position position="204"/>
    </location>
    <ligand>
        <name>Zn(2+)</name>
        <dbReference type="ChEBI" id="CHEBI:29105"/>
        <label>1</label>
    </ligand>
</feature>
<feature type="binding site" evidence="14">
    <location>
        <position position="193"/>
    </location>
    <ligand>
        <name>Zn(2+)</name>
        <dbReference type="ChEBI" id="CHEBI:29105"/>
        <label>2</label>
    </ligand>
</feature>
<dbReference type="InterPro" id="IPR036869">
    <property type="entry name" value="J_dom_sf"/>
</dbReference>
<dbReference type="NCBIfam" id="TIGR02349">
    <property type="entry name" value="DnaJ_bact"/>
    <property type="match status" value="1"/>
</dbReference>
<dbReference type="PANTHER" id="PTHR43096">
    <property type="entry name" value="DNAJ HOMOLOG 1, MITOCHONDRIAL-RELATED"/>
    <property type="match status" value="1"/>
</dbReference>
<dbReference type="HOGENOM" id="CLU_017633_0_7_0"/>
<keyword evidence="19" id="KW-1185">Reference proteome</keyword>
<dbReference type="OrthoDB" id="5289347at2"/>
<dbReference type="CDD" id="cd06257">
    <property type="entry name" value="DnaJ"/>
    <property type="match status" value="1"/>
</dbReference>
<feature type="repeat" description="CXXCXGXG motif" evidence="14">
    <location>
        <begin position="190"/>
        <end position="197"/>
    </location>
</feature>
<evidence type="ECO:0000256" key="12">
    <source>
        <dbReference type="ARBA" id="ARBA00061004"/>
    </source>
</evidence>
<dbReference type="InterPro" id="IPR008971">
    <property type="entry name" value="HSP40/DnaJ_pept-bd"/>
</dbReference>
<dbReference type="CDD" id="cd10719">
    <property type="entry name" value="DnaJ_zf"/>
    <property type="match status" value="1"/>
</dbReference>
<feature type="binding site" evidence="14">
    <location>
        <position position="190"/>
    </location>
    <ligand>
        <name>Zn(2+)</name>
        <dbReference type="ChEBI" id="CHEBI:29105"/>
        <label>2</label>
    </ligand>
</feature>
<comment type="similarity">
    <text evidence="12 14">Belongs to the DnaJ family.</text>
</comment>
<evidence type="ECO:0000256" key="15">
    <source>
        <dbReference type="PROSITE-ProRule" id="PRU00546"/>
    </source>
</evidence>
<feature type="binding site" evidence="14">
    <location>
        <position position="168"/>
    </location>
    <ligand>
        <name>Zn(2+)</name>
        <dbReference type="ChEBI" id="CHEBI:29105"/>
        <label>2</label>
    </ligand>
</feature>
<keyword evidence="8 14" id="KW-0862">Zinc</keyword>
<dbReference type="AlphaFoldDB" id="Q0EZ44"/>
<feature type="binding site" evidence="14">
    <location>
        <position position="151"/>
    </location>
    <ligand>
        <name>Zn(2+)</name>
        <dbReference type="ChEBI" id="CHEBI:29105"/>
        <label>1</label>
    </ligand>
</feature>